<feature type="compositionally biased region" description="Basic and acidic residues" evidence="1">
    <location>
        <begin position="51"/>
        <end position="60"/>
    </location>
</feature>
<name>A0ABQ9WJ99_SAGOE</name>
<proteinExistence type="predicted"/>
<evidence type="ECO:0000313" key="2">
    <source>
        <dbReference type="EMBL" id="KAK2121730.1"/>
    </source>
</evidence>
<keyword evidence="3" id="KW-1185">Reference proteome</keyword>
<organism evidence="2 3">
    <name type="scientific">Saguinus oedipus</name>
    <name type="common">Cotton-top tamarin</name>
    <name type="synonym">Oedipomidas oedipus</name>
    <dbReference type="NCBI Taxonomy" id="9490"/>
    <lineage>
        <taxon>Eukaryota</taxon>
        <taxon>Metazoa</taxon>
        <taxon>Chordata</taxon>
        <taxon>Craniata</taxon>
        <taxon>Vertebrata</taxon>
        <taxon>Euteleostomi</taxon>
        <taxon>Mammalia</taxon>
        <taxon>Eutheria</taxon>
        <taxon>Euarchontoglires</taxon>
        <taxon>Primates</taxon>
        <taxon>Haplorrhini</taxon>
        <taxon>Platyrrhini</taxon>
        <taxon>Cebidae</taxon>
        <taxon>Callitrichinae</taxon>
        <taxon>Saguinus</taxon>
    </lineage>
</organism>
<feature type="region of interest" description="Disordered" evidence="1">
    <location>
        <begin position="120"/>
        <end position="187"/>
    </location>
</feature>
<dbReference type="EMBL" id="JASSZA010000001">
    <property type="protein sequence ID" value="KAK2121730.1"/>
    <property type="molecule type" value="Genomic_DNA"/>
</dbReference>
<sequence>MEMRITNLKDIRTFDTTAHTNDLSPFLQAQMNKLYLLKSKHHNWQSCTTPKSEHAFKTPEKTPGLQNSEVKDKSLGKEMPPSDFFNRLKRLLSKEIPSLQNNVTNVNTGTNVSQVENQSFQGEDDGCQSVDINDGRPARSPCMRSSCSLGPASKAVPAKTASIHPEESGPPSMVQLPMRQRFPFMKR</sequence>
<comment type="caution">
    <text evidence="2">The sequence shown here is derived from an EMBL/GenBank/DDBJ whole genome shotgun (WGS) entry which is preliminary data.</text>
</comment>
<dbReference type="Proteomes" id="UP001266305">
    <property type="component" value="Unassembled WGS sequence"/>
</dbReference>
<evidence type="ECO:0000313" key="3">
    <source>
        <dbReference type="Proteomes" id="UP001266305"/>
    </source>
</evidence>
<protein>
    <submittedName>
        <fullName evidence="2">Uncharacterized protein</fullName>
    </submittedName>
</protein>
<evidence type="ECO:0000256" key="1">
    <source>
        <dbReference type="SAM" id="MobiDB-lite"/>
    </source>
</evidence>
<gene>
    <name evidence="2" type="ORF">P7K49_003116</name>
</gene>
<accession>A0ABQ9WJ99</accession>
<feature type="region of interest" description="Disordered" evidence="1">
    <location>
        <begin position="47"/>
        <end position="81"/>
    </location>
</feature>
<reference evidence="2 3" key="1">
    <citation type="submission" date="2023-05" db="EMBL/GenBank/DDBJ databases">
        <title>B98-5 Cell Line De Novo Hybrid Assembly: An Optical Mapping Approach.</title>
        <authorList>
            <person name="Kananen K."/>
            <person name="Auerbach J.A."/>
            <person name="Kautto E."/>
            <person name="Blachly J.S."/>
        </authorList>
    </citation>
    <scope>NUCLEOTIDE SEQUENCE [LARGE SCALE GENOMIC DNA]</scope>
    <source>
        <strain evidence="2">B95-8</strain>
        <tissue evidence="2">Cell line</tissue>
    </source>
</reference>